<evidence type="ECO:0000256" key="7">
    <source>
        <dbReference type="ARBA" id="ARBA00023242"/>
    </source>
</evidence>
<comment type="subcellular location">
    <subcellularLocation>
        <location evidence="2">Cytoplasm</location>
    </subcellularLocation>
    <subcellularLocation>
        <location evidence="1">Nucleus</location>
    </subcellularLocation>
</comment>
<gene>
    <name evidence="8" type="ORF">GNI_111380</name>
</gene>
<dbReference type="InterPro" id="IPR011989">
    <property type="entry name" value="ARM-like"/>
</dbReference>
<dbReference type="eggNOG" id="KOG1410">
    <property type="taxonomic scope" value="Eukaryota"/>
</dbReference>
<dbReference type="GeneID" id="22913934"/>
<evidence type="ECO:0008006" key="10">
    <source>
        <dbReference type="Google" id="ProtNLM"/>
    </source>
</evidence>
<name>A0A023B3I6_GRENI</name>
<evidence type="ECO:0000313" key="8">
    <source>
        <dbReference type="EMBL" id="EZG55528.1"/>
    </source>
</evidence>
<evidence type="ECO:0000256" key="1">
    <source>
        <dbReference type="ARBA" id="ARBA00004123"/>
    </source>
</evidence>
<evidence type="ECO:0000256" key="3">
    <source>
        <dbReference type="ARBA" id="ARBA00009466"/>
    </source>
</evidence>
<reference evidence="8" key="1">
    <citation type="submission" date="2013-12" db="EMBL/GenBank/DDBJ databases">
        <authorList>
            <person name="Omoto C.K."/>
            <person name="Sibley D."/>
            <person name="Venepally P."/>
            <person name="Hadjithomas M."/>
            <person name="Karamycheva S."/>
            <person name="Brunk B."/>
            <person name="Roos D."/>
            <person name="Caler E."/>
            <person name="Lorenzi H."/>
        </authorList>
    </citation>
    <scope>NUCLEOTIDE SEQUENCE</scope>
</reference>
<protein>
    <recommendedName>
        <fullName evidence="10">Importin N-terminal domain-containing protein</fullName>
    </recommendedName>
</protein>
<comment type="similarity">
    <text evidence="3">Belongs to the exportin family.</text>
</comment>
<keyword evidence="5" id="KW-0963">Cytoplasm</keyword>
<dbReference type="GO" id="GO:0005643">
    <property type="term" value="C:nuclear pore"/>
    <property type="evidence" value="ECO:0007669"/>
    <property type="project" value="TreeGrafter"/>
</dbReference>
<dbReference type="InterPro" id="IPR044189">
    <property type="entry name" value="XPO4/7-like"/>
</dbReference>
<dbReference type="Gene3D" id="1.25.10.10">
    <property type="entry name" value="Leucine-rich Repeat Variant"/>
    <property type="match status" value="1"/>
</dbReference>
<dbReference type="EMBL" id="AFNH02000832">
    <property type="protein sequence ID" value="EZG55528.1"/>
    <property type="molecule type" value="Genomic_DNA"/>
</dbReference>
<evidence type="ECO:0000256" key="2">
    <source>
        <dbReference type="ARBA" id="ARBA00004496"/>
    </source>
</evidence>
<keyword evidence="9" id="KW-1185">Reference proteome</keyword>
<evidence type="ECO:0000256" key="5">
    <source>
        <dbReference type="ARBA" id="ARBA00022490"/>
    </source>
</evidence>
<sequence length="1133" mass="126912">MDVATLSQLCSSYCSADPRQQMDAYKALLPYLDRPETCVPLMQCLKAEQNPLVISFIATALRQIIVNQWPQIDTKLREELRTALLGYLQRSGLRFAVTNPEQIAAVIIVYVKLTYLQWTNNPEQQKVADELSPLLQSNTESWILAMNIYSEVIQQWEGTSSRIIGKQLRTNVLPPVLKSALDMLLKFMDGTLAIQDTKESLELVKSTLTFIRNALSFSSTGSGLSISNETFVLNSSESVTGAKELQCGKIFIAMYQIFCKLSSAHARDCKILCLQCLCASMNSLPRKQTQLCIYAQELIEFVLNVISNNLGFDQTVGRLDQTFTEFTIFLSQMASAITLNTIKTAMSVKDMPELYWSHLQDAECVEFISTLCTFTLNTIKQKGAMNATHHLLKFWAKLFTNSCSGKTACEFQPVHHCVFNVYSAFVEYCMQLGEITSCLAIWNKLEESGWFQSGGPRCLLFDLNKIQDLSENVEGDPLTDETLREELLDLLTQLGTAMVPDAVAIISSAWDQCLALSAGNTSVPFPEDLLVKRFAWLIYIAGAILQSYFQSPVSISAMEFKTSDADSVGRESVVGPLTQRVFGYMAEPRTNISAELAEPLSLAELQFLQIYVKTSTNVCDETVLNVVCDNLVHNLVFKDGTVLKRTVDVLATYTEGFSIQLHSPSLYIGKALVKTNAIKQLIEPNSFRSIAGRMPTAKLRRKLYCTVTQLFLYGLADVDDPYGKRISDANNIFDLPSQTAFKTFLAPFEEAETQEGGPAAALELCCDFRGICEGCRTGDAYVAFMSWLVNRPSTPARCRMNMFYTVLEKHANNLEVSLTCLKFMTECIVNRRDRLYAQNSQVRDLGMVVIPGHVRALWQYIQSWKDDAIAGVGAPHGVGQDVVYKTRYRVLKTIVELVNGLLQWLDLKAFMTTEIAVVIKWCVRMVLSIPPHEFRAYIRKFTPMITFVEKVVSSSMNVYDITPDVFSQLVVRLQEGILSSDNAAQVAANDALNSLARYAVSRAAISQGIPVAVNLKSDLPQNEEQAEEWVAAGRVFSEWYQGPNVTDVLRTLFTLLQANIYSDRDSLSCLHPLLTLLRQKSQEVRDNLVAQEIDLQRRQRLGEVLEALFLCKPDLSESSYEERCAVLDRLSAI</sequence>
<proteinExistence type="inferred from homology"/>
<dbReference type="PANTHER" id="PTHR12596:SF2">
    <property type="entry name" value="EXPORTIN-7 ISOFORM X1"/>
    <property type="match status" value="1"/>
</dbReference>
<keyword evidence="6" id="KW-0653">Protein transport</keyword>
<dbReference type="SUPFAM" id="SSF48371">
    <property type="entry name" value="ARM repeat"/>
    <property type="match status" value="1"/>
</dbReference>
<dbReference type="InterPro" id="IPR016024">
    <property type="entry name" value="ARM-type_fold"/>
</dbReference>
<dbReference type="RefSeq" id="XP_011131514.1">
    <property type="nucleotide sequence ID" value="XM_011133212.1"/>
</dbReference>
<evidence type="ECO:0000256" key="4">
    <source>
        <dbReference type="ARBA" id="ARBA00022448"/>
    </source>
</evidence>
<dbReference type="AlphaFoldDB" id="A0A023B3I6"/>
<dbReference type="VEuPathDB" id="CryptoDB:GNI_111380"/>
<dbReference type="OrthoDB" id="244158at2759"/>
<dbReference type="GO" id="GO:0005049">
    <property type="term" value="F:nuclear export signal receptor activity"/>
    <property type="evidence" value="ECO:0007669"/>
    <property type="project" value="InterPro"/>
</dbReference>
<keyword evidence="4" id="KW-0813">Transport</keyword>
<dbReference type="GO" id="GO:0005737">
    <property type="term" value="C:cytoplasm"/>
    <property type="evidence" value="ECO:0007669"/>
    <property type="project" value="UniProtKB-SubCell"/>
</dbReference>
<dbReference type="Proteomes" id="UP000019763">
    <property type="component" value="Unassembled WGS sequence"/>
</dbReference>
<evidence type="ECO:0000313" key="9">
    <source>
        <dbReference type="Proteomes" id="UP000019763"/>
    </source>
</evidence>
<organism evidence="8 9">
    <name type="scientific">Gregarina niphandrodes</name>
    <name type="common">Septate eugregarine</name>
    <dbReference type="NCBI Taxonomy" id="110365"/>
    <lineage>
        <taxon>Eukaryota</taxon>
        <taxon>Sar</taxon>
        <taxon>Alveolata</taxon>
        <taxon>Apicomplexa</taxon>
        <taxon>Conoidasida</taxon>
        <taxon>Gregarinasina</taxon>
        <taxon>Eugregarinorida</taxon>
        <taxon>Gregarinidae</taxon>
        <taxon>Gregarina</taxon>
    </lineage>
</organism>
<dbReference type="PANTHER" id="PTHR12596">
    <property type="entry name" value="EXPORTIN 4,7-RELATED"/>
    <property type="match status" value="1"/>
</dbReference>
<accession>A0A023B3I6</accession>
<keyword evidence="7" id="KW-0539">Nucleus</keyword>
<dbReference type="GO" id="GO:0006611">
    <property type="term" value="P:protein export from nucleus"/>
    <property type="evidence" value="ECO:0007669"/>
    <property type="project" value="TreeGrafter"/>
</dbReference>
<comment type="caution">
    <text evidence="8">The sequence shown here is derived from an EMBL/GenBank/DDBJ whole genome shotgun (WGS) entry which is preliminary data.</text>
</comment>
<evidence type="ECO:0000256" key="6">
    <source>
        <dbReference type="ARBA" id="ARBA00022927"/>
    </source>
</evidence>